<evidence type="ECO:0000313" key="3">
    <source>
        <dbReference type="Proteomes" id="UP000248817"/>
    </source>
</evidence>
<dbReference type="Proteomes" id="UP000248817">
    <property type="component" value="Unassembled WGS sequence"/>
</dbReference>
<proteinExistence type="predicted"/>
<gene>
    <name evidence="2" type="ORF">BP00DRAFT_457702</name>
</gene>
<protein>
    <submittedName>
        <fullName evidence="2">Uncharacterized protein</fullName>
    </submittedName>
</protein>
<sequence length="337" mass="37055">MSYLSTRTLNPPPGRISWDHRTLHPPHWVLTIMPPTTRKLIDRCYILAFNSLRAQQYVELHFAARYKALCPGAITSPSSNSSSSPSTDPSANSTTNPTTPAEPAAAAAAAPAEPNPEPTPTQTPATSTATATPTSTSTGTPPPPPPPQKPNPAPQITHAQSIDRIFAWRTDYIPGNPTLAPSAKIPRSAVRFHVDRAAFAAYAARYTALLDTYLTTHYRRYREAVGAVERSLVLLRSGASSSEAEAGQGEAGKDQDKDGDKAREMRELDCRQLEWWWGTVFLREMMRWESRIPLLRMPGFEVVVGEVYEAVRRAVEEGEEGGEEVVVWEGYDLDCGR</sequence>
<evidence type="ECO:0000256" key="1">
    <source>
        <dbReference type="SAM" id="MobiDB-lite"/>
    </source>
</evidence>
<name>A0A2V5I185_9EURO</name>
<feature type="region of interest" description="Disordered" evidence="1">
    <location>
        <begin position="75"/>
        <end position="155"/>
    </location>
</feature>
<feature type="compositionally biased region" description="Low complexity" evidence="1">
    <location>
        <begin position="75"/>
        <end position="112"/>
    </location>
</feature>
<evidence type="ECO:0000313" key="2">
    <source>
        <dbReference type="EMBL" id="PYI30519.1"/>
    </source>
</evidence>
<feature type="region of interest" description="Disordered" evidence="1">
    <location>
        <begin position="243"/>
        <end position="263"/>
    </location>
</feature>
<accession>A0A2V5I185</accession>
<feature type="compositionally biased region" description="Pro residues" evidence="1">
    <location>
        <begin position="140"/>
        <end position="153"/>
    </location>
</feature>
<reference evidence="2 3" key="1">
    <citation type="submission" date="2018-02" db="EMBL/GenBank/DDBJ databases">
        <title>The genomes of Aspergillus section Nigri reveals drivers in fungal speciation.</title>
        <authorList>
            <consortium name="DOE Joint Genome Institute"/>
            <person name="Vesth T.C."/>
            <person name="Nybo J."/>
            <person name="Theobald S."/>
            <person name="Brandl J."/>
            <person name="Frisvad J.C."/>
            <person name="Nielsen K.F."/>
            <person name="Lyhne E.K."/>
            <person name="Kogle M.E."/>
            <person name="Kuo A."/>
            <person name="Riley R."/>
            <person name="Clum A."/>
            <person name="Nolan M."/>
            <person name="Lipzen A."/>
            <person name="Salamov A."/>
            <person name="Henrissat B."/>
            <person name="Wiebenga A."/>
            <person name="De vries R.P."/>
            <person name="Grigoriev I.V."/>
            <person name="Mortensen U.H."/>
            <person name="Andersen M.R."/>
            <person name="Baker S.E."/>
        </authorList>
    </citation>
    <scope>NUCLEOTIDE SEQUENCE [LARGE SCALE GENOMIC DNA]</scope>
    <source>
        <strain evidence="2 3">CBS 114.80</strain>
    </source>
</reference>
<dbReference type="EMBL" id="KZ825514">
    <property type="protein sequence ID" value="PYI30519.1"/>
    <property type="molecule type" value="Genomic_DNA"/>
</dbReference>
<feature type="compositionally biased region" description="Basic and acidic residues" evidence="1">
    <location>
        <begin position="251"/>
        <end position="263"/>
    </location>
</feature>
<organism evidence="2 3">
    <name type="scientific">Aspergillus indologenus CBS 114.80</name>
    <dbReference type="NCBI Taxonomy" id="1450541"/>
    <lineage>
        <taxon>Eukaryota</taxon>
        <taxon>Fungi</taxon>
        <taxon>Dikarya</taxon>
        <taxon>Ascomycota</taxon>
        <taxon>Pezizomycotina</taxon>
        <taxon>Eurotiomycetes</taxon>
        <taxon>Eurotiomycetidae</taxon>
        <taxon>Eurotiales</taxon>
        <taxon>Aspergillaceae</taxon>
        <taxon>Aspergillus</taxon>
        <taxon>Aspergillus subgen. Circumdati</taxon>
    </lineage>
</organism>
<dbReference type="AlphaFoldDB" id="A0A2V5I185"/>
<keyword evidence="3" id="KW-1185">Reference proteome</keyword>
<feature type="compositionally biased region" description="Low complexity" evidence="1">
    <location>
        <begin position="122"/>
        <end position="139"/>
    </location>
</feature>